<keyword evidence="2" id="KW-1185">Reference proteome</keyword>
<gene>
    <name evidence="1" type="ORF">C6N75_15825</name>
</gene>
<proteinExistence type="predicted"/>
<reference evidence="1 2" key="1">
    <citation type="submission" date="2018-03" db="EMBL/GenBank/DDBJ databases">
        <title>Novel Streptomyces sp. from soil.</title>
        <authorList>
            <person name="Tan G.Y.A."/>
            <person name="Lee Z.Y."/>
        </authorList>
    </citation>
    <scope>NUCLEOTIDE SEQUENCE [LARGE SCALE GENOMIC DNA]</scope>
    <source>
        <strain evidence="1 2">ST5x</strain>
    </source>
</reference>
<dbReference type="EMBL" id="PVLV01000223">
    <property type="protein sequence ID" value="PRH78257.1"/>
    <property type="molecule type" value="Genomic_DNA"/>
</dbReference>
<comment type="caution">
    <text evidence="1">The sequence shown here is derived from an EMBL/GenBank/DDBJ whole genome shotgun (WGS) entry which is preliminary data.</text>
</comment>
<dbReference type="AlphaFoldDB" id="A0A2S9PV89"/>
<protein>
    <submittedName>
        <fullName evidence="1">Uncharacterized protein</fullName>
    </submittedName>
</protein>
<sequence length="90" mass="9487">MASNVSTQSSIELDDLTTAEVDNDLTGAYLAQAGTDRADIPLTAPLIAVAAMQQTTVRAGLRRNEPRVVLLARTAALGETLGMLRAYGEI</sequence>
<evidence type="ECO:0000313" key="1">
    <source>
        <dbReference type="EMBL" id="PRH78257.1"/>
    </source>
</evidence>
<organism evidence="1 2">
    <name type="scientific">Streptomyces solincola</name>
    <dbReference type="NCBI Taxonomy" id="2100817"/>
    <lineage>
        <taxon>Bacteria</taxon>
        <taxon>Bacillati</taxon>
        <taxon>Actinomycetota</taxon>
        <taxon>Actinomycetes</taxon>
        <taxon>Kitasatosporales</taxon>
        <taxon>Streptomycetaceae</taxon>
        <taxon>Streptomyces</taxon>
    </lineage>
</organism>
<name>A0A2S9PV89_9ACTN</name>
<accession>A0A2S9PV89</accession>
<evidence type="ECO:0000313" key="2">
    <source>
        <dbReference type="Proteomes" id="UP000239322"/>
    </source>
</evidence>
<dbReference type="Proteomes" id="UP000239322">
    <property type="component" value="Unassembled WGS sequence"/>
</dbReference>